<reference evidence="1" key="1">
    <citation type="submission" date="2022-03" db="EMBL/GenBank/DDBJ databases">
        <authorList>
            <person name="Martin H S."/>
        </authorList>
    </citation>
    <scope>NUCLEOTIDE SEQUENCE</scope>
</reference>
<sequence>MYDLNDEIDIGRSRREWEPPEINIYTKNASLTAGEPKFLKPDKYRLPSPADTYLATPMGRRGRRPVRAGEVGIRRSLNSNTCSHASLARATFSSLNVTDDVIATSSPLRTDQRAY</sequence>
<accession>A0ABN8I4G0</accession>
<dbReference type="Proteomes" id="UP000837857">
    <property type="component" value="Chromosome 16"/>
</dbReference>
<proteinExistence type="predicted"/>
<name>A0ABN8I4G0_9NEOP</name>
<evidence type="ECO:0000313" key="2">
    <source>
        <dbReference type="Proteomes" id="UP000837857"/>
    </source>
</evidence>
<gene>
    <name evidence="1" type="ORF">IPOD504_LOCUS5317</name>
</gene>
<dbReference type="EMBL" id="OW152828">
    <property type="protein sequence ID" value="CAH2045977.1"/>
    <property type="molecule type" value="Genomic_DNA"/>
</dbReference>
<keyword evidence="2" id="KW-1185">Reference proteome</keyword>
<protein>
    <submittedName>
        <fullName evidence="1">Uncharacterized protein</fullName>
    </submittedName>
</protein>
<feature type="non-terminal residue" evidence="1">
    <location>
        <position position="115"/>
    </location>
</feature>
<organism evidence="1 2">
    <name type="scientific">Iphiclides podalirius</name>
    <name type="common">scarce swallowtail</name>
    <dbReference type="NCBI Taxonomy" id="110791"/>
    <lineage>
        <taxon>Eukaryota</taxon>
        <taxon>Metazoa</taxon>
        <taxon>Ecdysozoa</taxon>
        <taxon>Arthropoda</taxon>
        <taxon>Hexapoda</taxon>
        <taxon>Insecta</taxon>
        <taxon>Pterygota</taxon>
        <taxon>Neoptera</taxon>
        <taxon>Endopterygota</taxon>
        <taxon>Lepidoptera</taxon>
        <taxon>Glossata</taxon>
        <taxon>Ditrysia</taxon>
        <taxon>Papilionoidea</taxon>
        <taxon>Papilionidae</taxon>
        <taxon>Papilioninae</taxon>
        <taxon>Iphiclides</taxon>
    </lineage>
</organism>
<evidence type="ECO:0000313" key="1">
    <source>
        <dbReference type="EMBL" id="CAH2045977.1"/>
    </source>
</evidence>